<accession>A0A5C5Z2P4</accession>
<dbReference type="AlphaFoldDB" id="A0A5C5Z2P4"/>
<name>A0A5C5Z2P4_9BACT</name>
<feature type="region of interest" description="Disordered" evidence="2">
    <location>
        <begin position="1"/>
        <end position="27"/>
    </location>
</feature>
<keyword evidence="1" id="KW-0175">Coiled coil</keyword>
<sequence length="225" mass="25163">MKSQQDTETVSNTTQEIRQSISHKVSRMEAQTTAFDAQLHAKTDEARQRLEERKEKVEKAGQNLCQAMEQAGSQSKQALDPLKAAFQQVQIQLALGWMEGRDAYEKQKEKIASSLANFESEVDLAAATADQQAAESLNKSKRAFIAEVDALDAELTAAELHYVEEKEKAKAEWAQQKQAVEDQLRQFKSDLESKSQLASDKLEKFGGELSEGFSQVKKAFTNLFS</sequence>
<comment type="caution">
    <text evidence="3">The sequence shown here is derived from an EMBL/GenBank/DDBJ whole genome shotgun (WGS) entry which is preliminary data.</text>
</comment>
<dbReference type="RefSeq" id="WP_146397146.1">
    <property type="nucleotide sequence ID" value="NZ_SJPJ01000001.1"/>
</dbReference>
<evidence type="ECO:0000313" key="3">
    <source>
        <dbReference type="EMBL" id="TWT81296.1"/>
    </source>
</evidence>
<organism evidence="3 4">
    <name type="scientific">Novipirellula herctigrandis</name>
    <dbReference type="NCBI Taxonomy" id="2527986"/>
    <lineage>
        <taxon>Bacteria</taxon>
        <taxon>Pseudomonadati</taxon>
        <taxon>Planctomycetota</taxon>
        <taxon>Planctomycetia</taxon>
        <taxon>Pirellulales</taxon>
        <taxon>Pirellulaceae</taxon>
        <taxon>Novipirellula</taxon>
    </lineage>
</organism>
<feature type="coiled-coil region" evidence="1">
    <location>
        <begin position="40"/>
        <end position="67"/>
    </location>
</feature>
<evidence type="ECO:0000256" key="2">
    <source>
        <dbReference type="SAM" id="MobiDB-lite"/>
    </source>
</evidence>
<evidence type="ECO:0000256" key="1">
    <source>
        <dbReference type="SAM" id="Coils"/>
    </source>
</evidence>
<dbReference type="EMBL" id="SJPJ01000001">
    <property type="protein sequence ID" value="TWT81296.1"/>
    <property type="molecule type" value="Genomic_DNA"/>
</dbReference>
<dbReference type="Proteomes" id="UP000315010">
    <property type="component" value="Unassembled WGS sequence"/>
</dbReference>
<reference evidence="3 4" key="1">
    <citation type="submission" date="2019-02" db="EMBL/GenBank/DDBJ databases">
        <title>Deep-cultivation of Planctomycetes and their phenomic and genomic characterization uncovers novel biology.</title>
        <authorList>
            <person name="Wiegand S."/>
            <person name="Jogler M."/>
            <person name="Boedeker C."/>
            <person name="Pinto D."/>
            <person name="Vollmers J."/>
            <person name="Rivas-Marin E."/>
            <person name="Kohn T."/>
            <person name="Peeters S.H."/>
            <person name="Heuer A."/>
            <person name="Rast P."/>
            <person name="Oberbeckmann S."/>
            <person name="Bunk B."/>
            <person name="Jeske O."/>
            <person name="Meyerdierks A."/>
            <person name="Storesund J.E."/>
            <person name="Kallscheuer N."/>
            <person name="Luecker S."/>
            <person name="Lage O.M."/>
            <person name="Pohl T."/>
            <person name="Merkel B.J."/>
            <person name="Hornburger P."/>
            <person name="Mueller R.-W."/>
            <person name="Bruemmer F."/>
            <person name="Labrenz M."/>
            <person name="Spormann A.M."/>
            <person name="Op Den Camp H."/>
            <person name="Overmann J."/>
            <person name="Amann R."/>
            <person name="Jetten M.S.M."/>
            <person name="Mascher T."/>
            <person name="Medema M.H."/>
            <person name="Devos D.P."/>
            <person name="Kaster A.-K."/>
            <person name="Ovreas L."/>
            <person name="Rohde M."/>
            <person name="Galperin M.Y."/>
            <person name="Jogler C."/>
        </authorList>
    </citation>
    <scope>NUCLEOTIDE SEQUENCE [LARGE SCALE GENOMIC DNA]</scope>
    <source>
        <strain evidence="3 4">CA13</strain>
    </source>
</reference>
<keyword evidence="4" id="KW-1185">Reference proteome</keyword>
<feature type="coiled-coil region" evidence="1">
    <location>
        <begin position="148"/>
        <end position="197"/>
    </location>
</feature>
<gene>
    <name evidence="3" type="ORF">CA13_27470</name>
</gene>
<proteinExistence type="predicted"/>
<protein>
    <submittedName>
        <fullName evidence="3">Uncharacterized protein</fullName>
    </submittedName>
</protein>
<evidence type="ECO:0000313" key="4">
    <source>
        <dbReference type="Proteomes" id="UP000315010"/>
    </source>
</evidence>